<accession>A0A8J7WB98</accession>
<reference evidence="5" key="1">
    <citation type="submission" date="2014-12" db="EMBL/GenBank/DDBJ databases">
        <authorList>
            <person name="Huang H.-H."/>
            <person name="Chen S.-C."/>
            <person name="Lai M.-C."/>
        </authorList>
    </citation>
    <scope>NUCLEOTIDE SEQUENCE</scope>
    <source>
        <strain evidence="5">K1F9705b</strain>
    </source>
</reference>
<evidence type="ECO:0000313" key="5">
    <source>
        <dbReference type="EMBL" id="MBR1369532.1"/>
    </source>
</evidence>
<feature type="domain" description="Ribonuclease PIN" evidence="4">
    <location>
        <begin position="4"/>
        <end position="86"/>
    </location>
</feature>
<keyword evidence="3" id="KW-0378">Hydrolase</keyword>
<dbReference type="GO" id="GO:0030490">
    <property type="term" value="P:maturation of SSU-rRNA"/>
    <property type="evidence" value="ECO:0007669"/>
    <property type="project" value="TreeGrafter"/>
</dbReference>
<dbReference type="GO" id="GO:0004521">
    <property type="term" value="F:RNA endonuclease activity"/>
    <property type="evidence" value="ECO:0007669"/>
    <property type="project" value="TreeGrafter"/>
</dbReference>
<protein>
    <submittedName>
        <fullName evidence="5">Nucleotide-binding protein</fullName>
    </submittedName>
</protein>
<comment type="caution">
    <text evidence="5">The sequence shown here is derived from an EMBL/GenBank/DDBJ whole genome shotgun (WGS) entry which is preliminary data.</text>
</comment>
<keyword evidence="6" id="KW-1185">Reference proteome</keyword>
<evidence type="ECO:0000256" key="3">
    <source>
        <dbReference type="ARBA" id="ARBA00022801"/>
    </source>
</evidence>
<dbReference type="Proteomes" id="UP000730161">
    <property type="component" value="Unassembled WGS sequence"/>
</dbReference>
<sequence length="151" mass="16128">MMVVCDASFFFGEYPLDAGLVTTPEVVSELRDLGSKCRFDLLREQGLTIASPNPGSISRVKRAAASSGDLGVLSETDIGLLALADEINGVIATDDFAIQNVAAVLGVATRPILQRKAKKRQWKLVCTGCLREVESGSDCPVCGASLKRRNK</sequence>
<keyword evidence="2" id="KW-0479">Metal-binding</keyword>
<dbReference type="InterPro" id="IPR029060">
    <property type="entry name" value="PIN-like_dom_sf"/>
</dbReference>
<evidence type="ECO:0000256" key="1">
    <source>
        <dbReference type="ARBA" id="ARBA00022722"/>
    </source>
</evidence>
<dbReference type="Pfam" id="PF17146">
    <property type="entry name" value="PIN_6"/>
    <property type="match status" value="1"/>
</dbReference>
<organism evidence="5 6">
    <name type="scientific">Methanocalculus chunghsingensis</name>
    <dbReference type="NCBI Taxonomy" id="156457"/>
    <lineage>
        <taxon>Archaea</taxon>
        <taxon>Methanobacteriati</taxon>
        <taxon>Methanobacteriota</taxon>
        <taxon>Stenosarchaea group</taxon>
        <taxon>Methanomicrobia</taxon>
        <taxon>Methanomicrobiales</taxon>
        <taxon>Methanocalculaceae</taxon>
        <taxon>Methanocalculus</taxon>
    </lineage>
</organism>
<evidence type="ECO:0000256" key="2">
    <source>
        <dbReference type="ARBA" id="ARBA00022723"/>
    </source>
</evidence>
<dbReference type="InterPro" id="IPR039907">
    <property type="entry name" value="NOB1"/>
</dbReference>
<dbReference type="GO" id="GO:0046872">
    <property type="term" value="F:metal ion binding"/>
    <property type="evidence" value="ECO:0007669"/>
    <property type="project" value="UniProtKB-KW"/>
</dbReference>
<dbReference type="SUPFAM" id="SSF88723">
    <property type="entry name" value="PIN domain-like"/>
    <property type="match status" value="1"/>
</dbReference>
<dbReference type="PANTHER" id="PTHR12814">
    <property type="entry name" value="RNA-BINDING PROTEIN NOB1"/>
    <property type="match status" value="1"/>
</dbReference>
<dbReference type="Gene3D" id="3.40.50.1010">
    <property type="entry name" value="5'-nuclease"/>
    <property type="match status" value="1"/>
</dbReference>
<keyword evidence="1" id="KW-0540">Nuclease</keyword>
<evidence type="ECO:0000259" key="4">
    <source>
        <dbReference type="Pfam" id="PF17146"/>
    </source>
</evidence>
<dbReference type="GO" id="GO:0030688">
    <property type="term" value="C:preribosome, small subunit precursor"/>
    <property type="evidence" value="ECO:0007669"/>
    <property type="project" value="TreeGrafter"/>
</dbReference>
<dbReference type="GO" id="GO:0016787">
    <property type="term" value="F:hydrolase activity"/>
    <property type="evidence" value="ECO:0007669"/>
    <property type="project" value="UniProtKB-KW"/>
</dbReference>
<gene>
    <name evidence="5" type="ORF">RJ53_08555</name>
</gene>
<evidence type="ECO:0000313" key="6">
    <source>
        <dbReference type="Proteomes" id="UP000730161"/>
    </source>
</evidence>
<proteinExistence type="predicted"/>
<dbReference type="OrthoDB" id="27944at2157"/>
<dbReference type="CDD" id="cd09876">
    <property type="entry name" value="PIN_Nob1-like"/>
    <property type="match status" value="1"/>
</dbReference>
<dbReference type="EMBL" id="JWHL01000014">
    <property type="protein sequence ID" value="MBR1369532.1"/>
    <property type="molecule type" value="Genomic_DNA"/>
</dbReference>
<dbReference type="PANTHER" id="PTHR12814:SF2">
    <property type="entry name" value="RNA-BINDING PROTEIN NOB1"/>
    <property type="match status" value="1"/>
</dbReference>
<dbReference type="AlphaFoldDB" id="A0A8J7WB98"/>
<dbReference type="RefSeq" id="WP_211531246.1">
    <property type="nucleotide sequence ID" value="NZ_JWHL01000014.1"/>
</dbReference>
<dbReference type="InterPro" id="IPR033411">
    <property type="entry name" value="Ribonuclease_PIN"/>
</dbReference>
<name>A0A8J7WB98_9EURY</name>